<evidence type="ECO:0000256" key="5">
    <source>
        <dbReference type="ARBA" id="ARBA00022741"/>
    </source>
</evidence>
<feature type="domain" description="Protein kinase" evidence="11">
    <location>
        <begin position="1"/>
        <end position="207"/>
    </location>
</feature>
<dbReference type="AlphaFoldDB" id="A0AAV3PD82"/>
<dbReference type="GO" id="GO:0005524">
    <property type="term" value="F:ATP binding"/>
    <property type="evidence" value="ECO:0007669"/>
    <property type="project" value="UniProtKB-KW"/>
</dbReference>
<sequence length="207" mass="24000">MKRTRHPNVVLFMGAITHPPNLSIITEFLPRGSLYRLIHRPNNQLDERRRLRMAFDAARGMNYLHNSTPVIVHRDLKTPNLLVDKNWVVKVCDFGLSRMKHNTYLSSRSTAGTAEWMAPEVLRNEPSDEKCDVYSFGVILWELCTLQQPWGGMNPMQVVGAVGFQHRRLDIPDDMDPIIADLIQRCWKTMQPICQPTNLIYKDFIEK</sequence>
<dbReference type="Pfam" id="PF07714">
    <property type="entry name" value="PK_Tyr_Ser-Thr"/>
    <property type="match status" value="1"/>
</dbReference>
<evidence type="ECO:0000313" key="13">
    <source>
        <dbReference type="Proteomes" id="UP001454036"/>
    </source>
</evidence>
<dbReference type="EMBL" id="BAABME010001431">
    <property type="protein sequence ID" value="GAA0149589.1"/>
    <property type="molecule type" value="Genomic_DNA"/>
</dbReference>
<evidence type="ECO:0000256" key="10">
    <source>
        <dbReference type="ARBA" id="ARBA00048679"/>
    </source>
</evidence>
<keyword evidence="4" id="KW-0808">Transferase</keyword>
<comment type="catalytic activity">
    <reaction evidence="9">
        <text>L-threonyl-[protein] + ATP = O-phospho-L-threonyl-[protein] + ADP + H(+)</text>
        <dbReference type="Rhea" id="RHEA:46608"/>
        <dbReference type="Rhea" id="RHEA-COMP:11060"/>
        <dbReference type="Rhea" id="RHEA-COMP:11605"/>
        <dbReference type="ChEBI" id="CHEBI:15378"/>
        <dbReference type="ChEBI" id="CHEBI:30013"/>
        <dbReference type="ChEBI" id="CHEBI:30616"/>
        <dbReference type="ChEBI" id="CHEBI:61977"/>
        <dbReference type="ChEBI" id="CHEBI:456216"/>
        <dbReference type="EC" id="2.7.11.1"/>
    </reaction>
</comment>
<evidence type="ECO:0000313" key="12">
    <source>
        <dbReference type="EMBL" id="GAA0149589.1"/>
    </source>
</evidence>
<evidence type="ECO:0000259" key="11">
    <source>
        <dbReference type="PROSITE" id="PS50011"/>
    </source>
</evidence>
<dbReference type="PRINTS" id="PR00109">
    <property type="entry name" value="TYRKINASE"/>
</dbReference>
<keyword evidence="13" id="KW-1185">Reference proteome</keyword>
<evidence type="ECO:0000256" key="1">
    <source>
        <dbReference type="ARBA" id="ARBA00004370"/>
    </source>
</evidence>
<evidence type="ECO:0000256" key="3">
    <source>
        <dbReference type="ARBA" id="ARBA00022527"/>
    </source>
</evidence>
<dbReference type="Proteomes" id="UP001454036">
    <property type="component" value="Unassembled WGS sequence"/>
</dbReference>
<keyword evidence="5" id="KW-0547">Nucleotide-binding</keyword>
<accession>A0AAV3PD82</accession>
<keyword evidence="8" id="KW-0472">Membrane</keyword>
<evidence type="ECO:0000256" key="7">
    <source>
        <dbReference type="ARBA" id="ARBA00022840"/>
    </source>
</evidence>
<keyword evidence="6 12" id="KW-0418">Kinase</keyword>
<dbReference type="InterPro" id="IPR008271">
    <property type="entry name" value="Ser/Thr_kinase_AS"/>
</dbReference>
<dbReference type="Gene3D" id="1.10.510.10">
    <property type="entry name" value="Transferase(Phosphotransferase) domain 1"/>
    <property type="match status" value="1"/>
</dbReference>
<dbReference type="InterPro" id="IPR000719">
    <property type="entry name" value="Prot_kinase_dom"/>
</dbReference>
<dbReference type="GO" id="GO:0004674">
    <property type="term" value="F:protein serine/threonine kinase activity"/>
    <property type="evidence" value="ECO:0007669"/>
    <property type="project" value="UniProtKB-KW"/>
</dbReference>
<dbReference type="EC" id="2.7.11.1" evidence="2"/>
<comment type="catalytic activity">
    <reaction evidence="10">
        <text>L-seryl-[protein] + ATP = O-phospho-L-seryl-[protein] + ADP + H(+)</text>
        <dbReference type="Rhea" id="RHEA:17989"/>
        <dbReference type="Rhea" id="RHEA-COMP:9863"/>
        <dbReference type="Rhea" id="RHEA-COMP:11604"/>
        <dbReference type="ChEBI" id="CHEBI:15378"/>
        <dbReference type="ChEBI" id="CHEBI:29999"/>
        <dbReference type="ChEBI" id="CHEBI:30616"/>
        <dbReference type="ChEBI" id="CHEBI:83421"/>
        <dbReference type="ChEBI" id="CHEBI:456216"/>
        <dbReference type="EC" id="2.7.11.1"/>
    </reaction>
</comment>
<dbReference type="SUPFAM" id="SSF56112">
    <property type="entry name" value="Protein kinase-like (PK-like)"/>
    <property type="match status" value="1"/>
</dbReference>
<protein>
    <recommendedName>
        <fullName evidence="2">non-specific serine/threonine protein kinase</fullName>
        <ecNumber evidence="2">2.7.11.1</ecNumber>
    </recommendedName>
</protein>
<comment type="caution">
    <text evidence="12">The sequence shown here is derived from an EMBL/GenBank/DDBJ whole genome shotgun (WGS) entry which is preliminary data.</text>
</comment>
<name>A0AAV3PD82_LITER</name>
<dbReference type="CDD" id="cd13999">
    <property type="entry name" value="STKc_MAP3K-like"/>
    <property type="match status" value="1"/>
</dbReference>
<dbReference type="GO" id="GO:0005737">
    <property type="term" value="C:cytoplasm"/>
    <property type="evidence" value="ECO:0007669"/>
    <property type="project" value="TreeGrafter"/>
</dbReference>
<dbReference type="InterPro" id="IPR011009">
    <property type="entry name" value="Kinase-like_dom_sf"/>
</dbReference>
<dbReference type="GO" id="GO:0016020">
    <property type="term" value="C:membrane"/>
    <property type="evidence" value="ECO:0007669"/>
    <property type="project" value="UniProtKB-SubCell"/>
</dbReference>
<dbReference type="SMART" id="SM00220">
    <property type="entry name" value="S_TKc"/>
    <property type="match status" value="1"/>
</dbReference>
<reference evidence="12 13" key="1">
    <citation type="submission" date="2024-01" db="EMBL/GenBank/DDBJ databases">
        <title>The complete chloroplast genome sequence of Lithospermum erythrorhizon: insights into the phylogenetic relationship among Boraginaceae species and the maternal lineages of purple gromwells.</title>
        <authorList>
            <person name="Okada T."/>
            <person name="Watanabe K."/>
        </authorList>
    </citation>
    <scope>NUCLEOTIDE SEQUENCE [LARGE SCALE GENOMIC DNA]</scope>
</reference>
<dbReference type="PROSITE" id="PS50011">
    <property type="entry name" value="PROTEIN_KINASE_DOM"/>
    <property type="match status" value="1"/>
</dbReference>
<proteinExistence type="predicted"/>
<dbReference type="InterPro" id="IPR001245">
    <property type="entry name" value="Ser-Thr/Tyr_kinase_cat_dom"/>
</dbReference>
<organism evidence="12 13">
    <name type="scientific">Lithospermum erythrorhizon</name>
    <name type="common">Purple gromwell</name>
    <name type="synonym">Lithospermum officinale var. erythrorhizon</name>
    <dbReference type="NCBI Taxonomy" id="34254"/>
    <lineage>
        <taxon>Eukaryota</taxon>
        <taxon>Viridiplantae</taxon>
        <taxon>Streptophyta</taxon>
        <taxon>Embryophyta</taxon>
        <taxon>Tracheophyta</taxon>
        <taxon>Spermatophyta</taxon>
        <taxon>Magnoliopsida</taxon>
        <taxon>eudicotyledons</taxon>
        <taxon>Gunneridae</taxon>
        <taxon>Pentapetalae</taxon>
        <taxon>asterids</taxon>
        <taxon>lamiids</taxon>
        <taxon>Boraginales</taxon>
        <taxon>Boraginaceae</taxon>
        <taxon>Boraginoideae</taxon>
        <taxon>Lithospermeae</taxon>
        <taxon>Lithospermum</taxon>
    </lineage>
</organism>
<keyword evidence="3 12" id="KW-0723">Serine/threonine-protein kinase</keyword>
<evidence type="ECO:0000256" key="2">
    <source>
        <dbReference type="ARBA" id="ARBA00012513"/>
    </source>
</evidence>
<gene>
    <name evidence="12" type="ORF">LIER_08727</name>
</gene>
<dbReference type="Gene3D" id="3.30.200.20">
    <property type="entry name" value="Phosphorylase Kinase, domain 1"/>
    <property type="match status" value="1"/>
</dbReference>
<dbReference type="GO" id="GO:0007165">
    <property type="term" value="P:signal transduction"/>
    <property type="evidence" value="ECO:0007669"/>
    <property type="project" value="TreeGrafter"/>
</dbReference>
<dbReference type="PANTHER" id="PTHR23257">
    <property type="entry name" value="SERINE-THREONINE PROTEIN KINASE"/>
    <property type="match status" value="1"/>
</dbReference>
<comment type="subcellular location">
    <subcellularLocation>
        <location evidence="1">Membrane</location>
    </subcellularLocation>
</comment>
<keyword evidence="7" id="KW-0067">ATP-binding</keyword>
<evidence type="ECO:0000256" key="4">
    <source>
        <dbReference type="ARBA" id="ARBA00022679"/>
    </source>
</evidence>
<dbReference type="FunFam" id="1.10.510.10:FF:000476">
    <property type="entry name" value="PAS domain-containing protein tyrosine kinase family protein"/>
    <property type="match status" value="1"/>
</dbReference>
<evidence type="ECO:0000256" key="6">
    <source>
        <dbReference type="ARBA" id="ARBA00022777"/>
    </source>
</evidence>
<dbReference type="InterPro" id="IPR050167">
    <property type="entry name" value="Ser_Thr_protein_kinase"/>
</dbReference>
<dbReference type="PROSITE" id="PS00108">
    <property type="entry name" value="PROTEIN_KINASE_ST"/>
    <property type="match status" value="1"/>
</dbReference>
<dbReference type="PANTHER" id="PTHR23257:SF978">
    <property type="entry name" value="PROTEIN KINASE FAMILY PROTEIN"/>
    <property type="match status" value="1"/>
</dbReference>
<evidence type="ECO:0000256" key="8">
    <source>
        <dbReference type="ARBA" id="ARBA00023136"/>
    </source>
</evidence>
<evidence type="ECO:0000256" key="9">
    <source>
        <dbReference type="ARBA" id="ARBA00047899"/>
    </source>
</evidence>